<keyword evidence="2" id="KW-1185">Reference proteome</keyword>
<name>A0A0X4EK33_9ENTR</name>
<comment type="caution">
    <text evidence="1">The sequence shown here is derived from an EMBL/GenBank/DDBJ whole genome shotgun (WGS) entry which is preliminary data.</text>
</comment>
<reference evidence="2" key="1">
    <citation type="submission" date="2016-01" db="EMBL/GenBank/DDBJ databases">
        <title>WGS of SAMN04407783.</title>
        <authorList>
            <person name="Adams M."/>
            <person name="Sutton G."/>
            <person name="Nelson K."/>
            <person name="Thaden J."/>
            <person name="Fowler V."/>
            <person name="Mccorrison J."/>
            <person name="Sanka R."/>
            <person name="Brinkac L."/>
            <person name="Nierman W."/>
        </authorList>
    </citation>
    <scope>NUCLEOTIDE SEQUENCE [LARGE SCALE GENOMIC DNA]</scope>
    <source>
        <strain evidence="2">GN04363</strain>
    </source>
</reference>
<proteinExistence type="predicted"/>
<sequence>MVTQLFVINCYQIVCRQFANCLPCMLIGIAQSLTTPVKIFVCRHLQSKRFIIEFRGFRKRGGVYILVGNTLREGLAGYKNANILSSEL</sequence>
<dbReference type="AlphaFoldDB" id="A0A0X4EK33"/>
<dbReference type="Proteomes" id="UP000064715">
    <property type="component" value="Unassembled WGS sequence"/>
</dbReference>
<evidence type="ECO:0000313" key="1">
    <source>
        <dbReference type="EMBL" id="KUQ81968.1"/>
    </source>
</evidence>
<organism evidence="1 2">
    <name type="scientific">Enterobacter genomosp. O</name>
    <dbReference type="NCBI Taxonomy" id="2364150"/>
    <lineage>
        <taxon>Bacteria</taxon>
        <taxon>Pseudomonadati</taxon>
        <taxon>Pseudomonadota</taxon>
        <taxon>Gammaproteobacteria</taxon>
        <taxon>Enterobacterales</taxon>
        <taxon>Enterobacteriaceae</taxon>
        <taxon>Enterobacter</taxon>
        <taxon>Enterobacter cloacae complex</taxon>
        <taxon>Enterobacter cloacae complex clade O</taxon>
    </lineage>
</organism>
<accession>A0A0X4EK33</accession>
<dbReference type="EMBL" id="LRCR01000030">
    <property type="protein sequence ID" value="KUQ81968.1"/>
    <property type="molecule type" value="Genomic_DNA"/>
</dbReference>
<evidence type="ECO:0000313" key="2">
    <source>
        <dbReference type="Proteomes" id="UP000064715"/>
    </source>
</evidence>
<protein>
    <submittedName>
        <fullName evidence="1">Uncharacterized protein</fullName>
    </submittedName>
</protein>
<gene>
    <name evidence="1" type="ORF">AWI28_20480</name>
</gene>